<dbReference type="CDD" id="cd17574">
    <property type="entry name" value="REC_OmpR"/>
    <property type="match status" value="1"/>
</dbReference>
<evidence type="ECO:0000256" key="1">
    <source>
        <dbReference type="ARBA" id="ARBA00022553"/>
    </source>
</evidence>
<keyword evidence="1 2" id="KW-0597">Phosphoprotein</keyword>
<name>A0A8J6N7S0_9BACT</name>
<dbReference type="AlphaFoldDB" id="A0A8J6N7S0"/>
<proteinExistence type="predicted"/>
<dbReference type="Proteomes" id="UP000603545">
    <property type="component" value="Unassembled WGS sequence"/>
</dbReference>
<evidence type="ECO:0000313" key="5">
    <source>
        <dbReference type="Proteomes" id="UP000603545"/>
    </source>
</evidence>
<reference evidence="4 5" key="1">
    <citation type="submission" date="2020-08" db="EMBL/GenBank/DDBJ databases">
        <title>Bridging the membrane lipid divide: bacteria of the FCB group superphylum have the potential to synthesize archaeal ether lipids.</title>
        <authorList>
            <person name="Villanueva L."/>
            <person name="Von Meijenfeldt F.A.B."/>
            <person name="Westbye A.B."/>
            <person name="Yadav S."/>
            <person name="Hopmans E.C."/>
            <person name="Dutilh B.E."/>
            <person name="Sinninghe Damste J.S."/>
        </authorList>
    </citation>
    <scope>NUCLEOTIDE SEQUENCE [LARGE SCALE GENOMIC DNA]</scope>
    <source>
        <strain evidence="4">NIOZ-UU82</strain>
    </source>
</reference>
<accession>A0A8J6N7S0</accession>
<dbReference type="InterPro" id="IPR011006">
    <property type="entry name" value="CheY-like_superfamily"/>
</dbReference>
<gene>
    <name evidence="4" type="ORF">H8E80_06865</name>
</gene>
<dbReference type="GO" id="GO:0000160">
    <property type="term" value="P:phosphorelay signal transduction system"/>
    <property type="evidence" value="ECO:0007669"/>
    <property type="project" value="InterPro"/>
</dbReference>
<feature type="domain" description="Response regulatory" evidence="3">
    <location>
        <begin position="86"/>
        <end position="200"/>
    </location>
</feature>
<evidence type="ECO:0000259" key="3">
    <source>
        <dbReference type="PROSITE" id="PS50110"/>
    </source>
</evidence>
<organism evidence="4 5">
    <name type="scientific">Candidatus Desulfaltia bathyphila</name>
    <dbReference type="NCBI Taxonomy" id="2841697"/>
    <lineage>
        <taxon>Bacteria</taxon>
        <taxon>Pseudomonadati</taxon>
        <taxon>Thermodesulfobacteriota</taxon>
        <taxon>Desulfobacteria</taxon>
        <taxon>Desulfobacterales</taxon>
        <taxon>Desulfobacterales incertae sedis</taxon>
        <taxon>Candidatus Desulfaltia</taxon>
    </lineage>
</organism>
<comment type="caution">
    <text evidence="4">The sequence shown here is derived from an EMBL/GenBank/DDBJ whole genome shotgun (WGS) entry which is preliminary data.</text>
</comment>
<sequence>MVRAGLSIAEIRAFAHKRGDYLISDHALEKMRNNLFAPKDIYEKVLAEEINLKKMPLEKAHAKITQPETAVSKAAPSKLKTERPPSILVVEDDNLTQKLIKRLLETRGYGVTIAGDGIEALLYLGKKEFDLIISDINMPNLDGFKLLEMMGQKGIETPVMFMTSRTDPEDELRGFKLGARDYIKKPIQKEILLMRVERALGDNRKNKKG</sequence>
<evidence type="ECO:0000313" key="4">
    <source>
        <dbReference type="EMBL" id="MBC8199750.1"/>
    </source>
</evidence>
<protein>
    <submittedName>
        <fullName evidence="4">Response regulator</fullName>
    </submittedName>
</protein>
<dbReference type="PANTHER" id="PTHR44591:SF3">
    <property type="entry name" value="RESPONSE REGULATORY DOMAIN-CONTAINING PROTEIN"/>
    <property type="match status" value="1"/>
</dbReference>
<dbReference type="InterPro" id="IPR001789">
    <property type="entry name" value="Sig_transdc_resp-reg_receiver"/>
</dbReference>
<dbReference type="Gene3D" id="3.40.50.2300">
    <property type="match status" value="1"/>
</dbReference>
<dbReference type="SUPFAM" id="SSF52172">
    <property type="entry name" value="CheY-like"/>
    <property type="match status" value="1"/>
</dbReference>
<dbReference type="Pfam" id="PF00072">
    <property type="entry name" value="Response_reg"/>
    <property type="match status" value="1"/>
</dbReference>
<feature type="modified residue" description="4-aspartylphosphate" evidence="2">
    <location>
        <position position="135"/>
    </location>
</feature>
<dbReference type="InterPro" id="IPR050595">
    <property type="entry name" value="Bact_response_regulator"/>
</dbReference>
<dbReference type="EMBL" id="JACNLL010000063">
    <property type="protein sequence ID" value="MBC8199750.1"/>
    <property type="molecule type" value="Genomic_DNA"/>
</dbReference>
<dbReference type="PANTHER" id="PTHR44591">
    <property type="entry name" value="STRESS RESPONSE REGULATOR PROTEIN 1"/>
    <property type="match status" value="1"/>
</dbReference>
<evidence type="ECO:0000256" key="2">
    <source>
        <dbReference type="PROSITE-ProRule" id="PRU00169"/>
    </source>
</evidence>
<dbReference type="SMART" id="SM00448">
    <property type="entry name" value="REC"/>
    <property type="match status" value="1"/>
</dbReference>
<dbReference type="PROSITE" id="PS50110">
    <property type="entry name" value="RESPONSE_REGULATORY"/>
    <property type="match status" value="1"/>
</dbReference>